<dbReference type="EC" id="2.7.13.3" evidence="2"/>
<dbReference type="PANTHER" id="PTHR24421:SF10">
    <property type="entry name" value="NITRATE_NITRITE SENSOR PROTEIN NARQ"/>
    <property type="match status" value="1"/>
</dbReference>
<keyword evidence="7" id="KW-0067">ATP-binding</keyword>
<evidence type="ECO:0000256" key="9">
    <source>
        <dbReference type="SAM" id="Phobius"/>
    </source>
</evidence>
<feature type="domain" description="Signal transduction histidine kinase subgroup 3 dimerisation and phosphoacceptor" evidence="10">
    <location>
        <begin position="209"/>
        <end position="274"/>
    </location>
</feature>
<keyword evidence="9" id="KW-0812">Transmembrane</keyword>
<evidence type="ECO:0000256" key="1">
    <source>
        <dbReference type="ARBA" id="ARBA00000085"/>
    </source>
</evidence>
<feature type="transmembrane region" description="Helical" evidence="9">
    <location>
        <begin position="20"/>
        <end position="41"/>
    </location>
</feature>
<dbReference type="SUPFAM" id="SSF55874">
    <property type="entry name" value="ATPase domain of HSP90 chaperone/DNA topoisomerase II/histidine kinase"/>
    <property type="match status" value="1"/>
</dbReference>
<keyword evidence="4" id="KW-0808">Transferase</keyword>
<reference evidence="11 12" key="1">
    <citation type="submission" date="2020-10" db="EMBL/GenBank/DDBJ databases">
        <title>Sequencing the genomes of 1000 actinobacteria strains.</title>
        <authorList>
            <person name="Klenk H.-P."/>
        </authorList>
    </citation>
    <scope>NUCLEOTIDE SEQUENCE [LARGE SCALE GENOMIC DNA]</scope>
    <source>
        <strain evidence="11 12">DSM 46744</strain>
    </source>
</reference>
<evidence type="ECO:0000259" key="10">
    <source>
        <dbReference type="Pfam" id="PF07730"/>
    </source>
</evidence>
<keyword evidence="9" id="KW-0472">Membrane</keyword>
<comment type="catalytic activity">
    <reaction evidence="1">
        <text>ATP + protein L-histidine = ADP + protein N-phospho-L-histidine.</text>
        <dbReference type="EC" id="2.7.13.3"/>
    </reaction>
</comment>
<dbReference type="InterPro" id="IPR050482">
    <property type="entry name" value="Sensor_HK_TwoCompSys"/>
</dbReference>
<dbReference type="InterPro" id="IPR011712">
    <property type="entry name" value="Sig_transdc_His_kin_sub3_dim/P"/>
</dbReference>
<feature type="transmembrane region" description="Helical" evidence="9">
    <location>
        <begin position="157"/>
        <end position="181"/>
    </location>
</feature>
<feature type="transmembrane region" description="Helical" evidence="9">
    <location>
        <begin position="47"/>
        <end position="68"/>
    </location>
</feature>
<evidence type="ECO:0000256" key="2">
    <source>
        <dbReference type="ARBA" id="ARBA00012438"/>
    </source>
</evidence>
<evidence type="ECO:0000256" key="3">
    <source>
        <dbReference type="ARBA" id="ARBA00022553"/>
    </source>
</evidence>
<evidence type="ECO:0000256" key="7">
    <source>
        <dbReference type="ARBA" id="ARBA00022840"/>
    </source>
</evidence>
<protein>
    <recommendedName>
        <fullName evidence="2">histidine kinase</fullName>
        <ecNumber evidence="2">2.7.13.3</ecNumber>
    </recommendedName>
</protein>
<keyword evidence="3" id="KW-0597">Phosphoprotein</keyword>
<keyword evidence="12" id="KW-1185">Reference proteome</keyword>
<dbReference type="GO" id="GO:0016301">
    <property type="term" value="F:kinase activity"/>
    <property type="evidence" value="ECO:0007669"/>
    <property type="project" value="UniProtKB-KW"/>
</dbReference>
<dbReference type="InterPro" id="IPR036890">
    <property type="entry name" value="HATPase_C_sf"/>
</dbReference>
<accession>A0ABR9JWX8</accession>
<dbReference type="EMBL" id="JADBDZ010000001">
    <property type="protein sequence ID" value="MBE1535086.1"/>
    <property type="molecule type" value="Genomic_DNA"/>
</dbReference>
<dbReference type="RefSeq" id="WP_318784300.1">
    <property type="nucleotide sequence ID" value="NZ_JADBDZ010000001.1"/>
</dbReference>
<evidence type="ECO:0000256" key="6">
    <source>
        <dbReference type="ARBA" id="ARBA00022777"/>
    </source>
</evidence>
<evidence type="ECO:0000256" key="8">
    <source>
        <dbReference type="ARBA" id="ARBA00023012"/>
    </source>
</evidence>
<dbReference type="Gene3D" id="3.30.565.10">
    <property type="entry name" value="Histidine kinase-like ATPase, C-terminal domain"/>
    <property type="match status" value="1"/>
</dbReference>
<dbReference type="Gene3D" id="1.20.5.1930">
    <property type="match status" value="1"/>
</dbReference>
<name>A0ABR9JWX8_9ACTN</name>
<evidence type="ECO:0000313" key="12">
    <source>
        <dbReference type="Proteomes" id="UP000627838"/>
    </source>
</evidence>
<proteinExistence type="predicted"/>
<keyword evidence="6 11" id="KW-0418">Kinase</keyword>
<organism evidence="11 12">
    <name type="scientific">Actinomadura algeriensis</name>
    <dbReference type="NCBI Taxonomy" id="1679523"/>
    <lineage>
        <taxon>Bacteria</taxon>
        <taxon>Bacillati</taxon>
        <taxon>Actinomycetota</taxon>
        <taxon>Actinomycetes</taxon>
        <taxon>Streptosporangiales</taxon>
        <taxon>Thermomonosporaceae</taxon>
        <taxon>Actinomadura</taxon>
    </lineage>
</organism>
<comment type="caution">
    <text evidence="11">The sequence shown here is derived from an EMBL/GenBank/DDBJ whole genome shotgun (WGS) entry which is preliminary data.</text>
</comment>
<evidence type="ECO:0000256" key="5">
    <source>
        <dbReference type="ARBA" id="ARBA00022741"/>
    </source>
</evidence>
<dbReference type="PANTHER" id="PTHR24421">
    <property type="entry name" value="NITRATE/NITRITE SENSOR PROTEIN NARX-RELATED"/>
    <property type="match status" value="1"/>
</dbReference>
<gene>
    <name evidence="11" type="ORF">H4W34_004919</name>
</gene>
<dbReference type="Pfam" id="PF07730">
    <property type="entry name" value="HisKA_3"/>
    <property type="match status" value="1"/>
</dbReference>
<keyword evidence="9" id="KW-1133">Transmembrane helix</keyword>
<keyword evidence="5" id="KW-0547">Nucleotide-binding</keyword>
<keyword evidence="8" id="KW-0902">Two-component regulatory system</keyword>
<dbReference type="Proteomes" id="UP000627838">
    <property type="component" value="Unassembled WGS sequence"/>
</dbReference>
<evidence type="ECO:0000313" key="11">
    <source>
        <dbReference type="EMBL" id="MBE1535086.1"/>
    </source>
</evidence>
<feature type="transmembrane region" description="Helical" evidence="9">
    <location>
        <begin position="106"/>
        <end position="137"/>
    </location>
</feature>
<sequence>MIGLLRPLVRRTTWRRWSHLVVGGALLMPYWFLSVSLTPLIPIDDPIVIVVVAMVVLPTAATLVTGLVPTVRMLETALARELLEGPAKDLEPGPARSWDSRGRTAVWFSLHLTAGVVVSGLSLAVPPFAFVVALAPVVTWDEQFLAAWGWQTGWPQWPGPLIGIGAMAALLALIVATGALLSRFAAVFLGPSAAERLATMEARAVKLAERNRLARELHDSVGHALSVVTLQAAAAGRVLDGDPEFAREALSAIEESARAALEDLDHVLGLLREDPSRPAPQATLKDLGRLLEQTRIAGVTLDARVGPEIEAVPAAVSREAYRIVQEGLTNALRHAGKVPVRLRLGVTGERLEMEMSNPLGAAGGAGADHGGGRGLGGVRERVTVLRGEMSAGPDGGRWCFRVSLPLRSGT</sequence>
<evidence type="ECO:0000256" key="4">
    <source>
        <dbReference type="ARBA" id="ARBA00022679"/>
    </source>
</evidence>